<evidence type="ECO:0000256" key="1">
    <source>
        <dbReference type="ARBA" id="ARBA00006336"/>
    </source>
</evidence>
<dbReference type="GO" id="GO:0019363">
    <property type="term" value="P:pyridine nucleotide biosynthetic process"/>
    <property type="evidence" value="ECO:0007669"/>
    <property type="project" value="UniProtKB-KW"/>
</dbReference>
<keyword evidence="2" id="KW-0662">Pyridine nucleotide biosynthesis</keyword>
<evidence type="ECO:0000256" key="3">
    <source>
        <dbReference type="ARBA" id="ARBA00022723"/>
    </source>
</evidence>
<dbReference type="EMBL" id="BNCQ01000023">
    <property type="protein sequence ID" value="GIM06915.1"/>
    <property type="molecule type" value="Genomic_DNA"/>
</dbReference>
<evidence type="ECO:0000313" key="9">
    <source>
        <dbReference type="EMBL" id="GIM06915.1"/>
    </source>
</evidence>
<proteinExistence type="inferred from homology"/>
<evidence type="ECO:0000256" key="6">
    <source>
        <dbReference type="ARBA" id="ARBA00039017"/>
    </source>
</evidence>
<sequence>LDAAEAEDKASEASVAVVASVVTEEEEEEVVVLQRLWPVHCVAGSAGADLVLELVALPRDDIVRKGTRRDVDGYSAFFDNGRLHATGLHKRLQAEGVSRLLVTGLATEYCVLWTIRDAVRLGYQVWVVADAIRGMGGPEEASALAEMAALPGVLLLTSEQVISAAAAWPHVNMLALTADHEDTHGV</sequence>
<dbReference type="InterPro" id="IPR036380">
    <property type="entry name" value="Isochorismatase-like_sf"/>
</dbReference>
<dbReference type="GO" id="GO:0046872">
    <property type="term" value="F:metal ion binding"/>
    <property type="evidence" value="ECO:0007669"/>
    <property type="project" value="UniProtKB-KW"/>
</dbReference>
<dbReference type="PANTHER" id="PTHR11080">
    <property type="entry name" value="PYRAZINAMIDASE/NICOTINAMIDASE"/>
    <property type="match status" value="1"/>
</dbReference>
<keyword evidence="3" id="KW-0479">Metal-binding</keyword>
<comment type="caution">
    <text evidence="9">The sequence shown here is derived from an EMBL/GenBank/DDBJ whole genome shotgun (WGS) entry which is preliminary data.</text>
</comment>
<evidence type="ECO:0000256" key="4">
    <source>
        <dbReference type="ARBA" id="ARBA00022801"/>
    </source>
</evidence>
<evidence type="ECO:0000256" key="7">
    <source>
        <dbReference type="ARBA" id="ARBA00043224"/>
    </source>
</evidence>
<comment type="similarity">
    <text evidence="1">Belongs to the isochorismatase family.</text>
</comment>
<dbReference type="SUPFAM" id="SSF52499">
    <property type="entry name" value="Isochorismatase-like hydrolases"/>
    <property type="match status" value="1"/>
</dbReference>
<comment type="pathway">
    <text evidence="5">Cofactor biosynthesis; nicotinate biosynthesis; nicotinate from nicotinamide: step 1/1.</text>
</comment>
<evidence type="ECO:0000256" key="5">
    <source>
        <dbReference type="ARBA" id="ARBA00037900"/>
    </source>
</evidence>
<protein>
    <recommendedName>
        <fullName evidence="6">nicotinamidase</fullName>
        <ecNumber evidence="6">3.5.1.19</ecNumber>
    </recommendedName>
    <alternativeName>
        <fullName evidence="7">Nicotinamide deamidase</fullName>
    </alternativeName>
</protein>
<dbReference type="AlphaFoldDB" id="A0A8J4LRG9"/>
<keyword evidence="4" id="KW-0378">Hydrolase</keyword>
<feature type="domain" description="Isochorismatase-like" evidence="8">
    <location>
        <begin position="5"/>
        <end position="158"/>
    </location>
</feature>
<feature type="non-terminal residue" evidence="9">
    <location>
        <position position="1"/>
    </location>
</feature>
<evidence type="ECO:0000256" key="2">
    <source>
        <dbReference type="ARBA" id="ARBA00022642"/>
    </source>
</evidence>
<accession>A0A8J4LRG9</accession>
<evidence type="ECO:0000313" key="10">
    <source>
        <dbReference type="Proteomes" id="UP000722791"/>
    </source>
</evidence>
<organism evidence="9 10">
    <name type="scientific">Volvox reticuliferus</name>
    <dbReference type="NCBI Taxonomy" id="1737510"/>
    <lineage>
        <taxon>Eukaryota</taxon>
        <taxon>Viridiplantae</taxon>
        <taxon>Chlorophyta</taxon>
        <taxon>core chlorophytes</taxon>
        <taxon>Chlorophyceae</taxon>
        <taxon>CS clade</taxon>
        <taxon>Chlamydomonadales</taxon>
        <taxon>Volvocaceae</taxon>
        <taxon>Volvox</taxon>
    </lineage>
</organism>
<dbReference type="InterPro" id="IPR052347">
    <property type="entry name" value="Isochorismatase_Nicotinamidase"/>
</dbReference>
<dbReference type="Proteomes" id="UP000722791">
    <property type="component" value="Unassembled WGS sequence"/>
</dbReference>
<dbReference type="GO" id="GO:0008936">
    <property type="term" value="F:nicotinamidase activity"/>
    <property type="evidence" value="ECO:0007669"/>
    <property type="project" value="UniProtKB-EC"/>
</dbReference>
<dbReference type="EC" id="3.5.1.19" evidence="6"/>
<dbReference type="Gene3D" id="3.40.50.850">
    <property type="entry name" value="Isochorismatase-like"/>
    <property type="match status" value="1"/>
</dbReference>
<gene>
    <name evidence="9" type="ORF">Vretimale_11152</name>
</gene>
<dbReference type="InterPro" id="IPR000868">
    <property type="entry name" value="Isochorismatase-like_dom"/>
</dbReference>
<reference evidence="9" key="1">
    <citation type="journal article" date="2021" name="Proc. Natl. Acad. Sci. U.S.A.">
        <title>Three genomes in the algal genus Volvox reveal the fate of a haploid sex-determining region after a transition to homothallism.</title>
        <authorList>
            <person name="Yamamoto K."/>
            <person name="Hamaji T."/>
            <person name="Kawai-Toyooka H."/>
            <person name="Matsuzaki R."/>
            <person name="Takahashi F."/>
            <person name="Nishimura Y."/>
            <person name="Kawachi M."/>
            <person name="Noguchi H."/>
            <person name="Minakuchi Y."/>
            <person name="Umen J.G."/>
            <person name="Toyoda A."/>
            <person name="Nozaki H."/>
        </authorList>
    </citation>
    <scope>NUCLEOTIDE SEQUENCE</scope>
    <source>
        <strain evidence="9">NIES-3785</strain>
    </source>
</reference>
<dbReference type="PANTHER" id="PTHR11080:SF2">
    <property type="entry name" value="LD05707P"/>
    <property type="match status" value="1"/>
</dbReference>
<name>A0A8J4LRG9_9CHLO</name>
<evidence type="ECO:0000259" key="8">
    <source>
        <dbReference type="Pfam" id="PF00857"/>
    </source>
</evidence>
<dbReference type="Pfam" id="PF00857">
    <property type="entry name" value="Isochorismatase"/>
    <property type="match status" value="1"/>
</dbReference>